<sequence length="636" mass="70875">MLQEKSTETARVNARKTDIFDVFNFKHYIGPNPYLDTAAFVFDLAVTGASEPLPIAHYQEIIGDRYPQLLQETFSNHAQLFGRTASEVAKLDMGLHFQHWNIKPFSHFNRISIEALHARTARAVVYAVWDWFEAINQNQDFPLESQMGALQNMFRQSVYGGPTVYSLMRAASQKGIPAFYLWDEGLMQYGYGKKLIRGSATTFDCDSHLDSDFTTRKDDCKAFLATLGFPVPKGDIVSTENGALAVAREIGYPVAIKPVVGHKGIGVTADVRDAEELQVAFKRAVKAIPETDPVRVIVENSIKGADFRILCVDGKFVSATERRPASVTGDGDSTIRELIRRENRKPERLDTPTSAMSKIQSDEAMEMYLEEQGLSLDSVLTRDRTVYLRKVANLSAGGVSIDATGTIHPDNIVLAQDIALHFRLTCLGIDVVTETLAKSWKTGNLGIIEINAAPGIFMHLNPAVGEGVDVPSHIIETFFQSANSARIPIITFNRISVHDLQETIDHILLQHPDWTIGAVCRGGLFINRSEKVLNKNYHLNLQSLLRHPKLDLLIAEYPEDILEAEGMFYRGSNMVVLDNPGEIEMMLVRESTEDDTVVVREGSSISIRRQGLIEQYTLGDGEPFTRVYLKEIGTVL</sequence>
<proteinExistence type="predicted"/>
<dbReference type="GO" id="GO:0071160">
    <property type="term" value="F:cyanophycin synthetase activity (L-aspartate-adding)"/>
    <property type="evidence" value="ECO:0007669"/>
    <property type="project" value="UniProtKB-EC"/>
</dbReference>
<accession>K9VDR7</accession>
<dbReference type="EC" id="6.3.2.29" evidence="3"/>
<dbReference type="Gene3D" id="3.30.470.20">
    <property type="entry name" value="ATP-grasp fold, B domain"/>
    <property type="match status" value="1"/>
</dbReference>
<dbReference type="Pfam" id="PF02786">
    <property type="entry name" value="CPSase_L_D2"/>
    <property type="match status" value="1"/>
</dbReference>
<dbReference type="GO" id="GO:0018169">
    <property type="term" value="F:ribosomal S6-glutamic acid ligase activity"/>
    <property type="evidence" value="ECO:0007669"/>
    <property type="project" value="TreeGrafter"/>
</dbReference>
<dbReference type="GO" id="GO:0009432">
    <property type="term" value="P:SOS response"/>
    <property type="evidence" value="ECO:0007669"/>
    <property type="project" value="TreeGrafter"/>
</dbReference>
<evidence type="ECO:0000256" key="1">
    <source>
        <dbReference type="PROSITE-ProRule" id="PRU00409"/>
    </source>
</evidence>
<dbReference type="RefSeq" id="WP_015175365.1">
    <property type="nucleotide sequence ID" value="NC_019729.1"/>
</dbReference>
<dbReference type="STRING" id="179408.Osc7112_1526"/>
<dbReference type="eggNOG" id="COG0189">
    <property type="taxonomic scope" value="Bacteria"/>
</dbReference>
<dbReference type="InterPro" id="IPR013815">
    <property type="entry name" value="ATP_grasp_subdomain_1"/>
</dbReference>
<keyword evidence="3" id="KW-0436">Ligase</keyword>
<reference evidence="3 4" key="1">
    <citation type="submission" date="2012-05" db="EMBL/GenBank/DDBJ databases">
        <title>Finished chromosome of genome of Oscillatoria sp. PCC 7112.</title>
        <authorList>
            <consortium name="US DOE Joint Genome Institute"/>
            <person name="Gugger M."/>
            <person name="Coursin T."/>
            <person name="Rippka R."/>
            <person name="Tandeau De Marsac N."/>
            <person name="Huntemann M."/>
            <person name="Wei C.-L."/>
            <person name="Han J."/>
            <person name="Detter J.C."/>
            <person name="Han C."/>
            <person name="Tapia R."/>
            <person name="Davenport K."/>
            <person name="Daligault H."/>
            <person name="Erkkila T."/>
            <person name="Gu W."/>
            <person name="Munk A.C.C."/>
            <person name="Teshima H."/>
            <person name="Xu Y."/>
            <person name="Chain P."/>
            <person name="Chen A."/>
            <person name="Krypides N."/>
            <person name="Mavromatis K."/>
            <person name="Markowitz V."/>
            <person name="Szeto E."/>
            <person name="Ivanova N."/>
            <person name="Mikhailova N."/>
            <person name="Ovchinnikova G."/>
            <person name="Pagani I."/>
            <person name="Pati A."/>
            <person name="Goodwin L."/>
            <person name="Peters L."/>
            <person name="Pitluck S."/>
            <person name="Woyke T."/>
            <person name="Kerfeld C."/>
        </authorList>
    </citation>
    <scope>NUCLEOTIDE SEQUENCE [LARGE SCALE GENOMIC DNA]</scope>
    <source>
        <strain evidence="3 4">PCC 7112</strain>
    </source>
</reference>
<protein>
    <submittedName>
        <fullName evidence="3">Cyanophycin synthase (L-aspartate-adding)</fullName>
        <ecNumber evidence="3">6.3.2.29</ecNumber>
    </submittedName>
</protein>
<dbReference type="SUPFAM" id="SSF56059">
    <property type="entry name" value="Glutathione synthetase ATP-binding domain-like"/>
    <property type="match status" value="1"/>
</dbReference>
<dbReference type="PANTHER" id="PTHR21621:SF0">
    <property type="entry name" value="BETA-CITRYLGLUTAMATE SYNTHASE B-RELATED"/>
    <property type="match status" value="1"/>
</dbReference>
<evidence type="ECO:0000313" key="4">
    <source>
        <dbReference type="Proteomes" id="UP000010478"/>
    </source>
</evidence>
<keyword evidence="1" id="KW-0547">Nucleotide-binding</keyword>
<dbReference type="EMBL" id="CP003614">
    <property type="protein sequence ID" value="AFZ06046.1"/>
    <property type="molecule type" value="Genomic_DNA"/>
</dbReference>
<dbReference type="Gene3D" id="3.30.1490.20">
    <property type="entry name" value="ATP-grasp fold, A domain"/>
    <property type="match status" value="1"/>
</dbReference>
<dbReference type="InterPro" id="IPR011761">
    <property type="entry name" value="ATP-grasp"/>
</dbReference>
<evidence type="ECO:0000259" key="2">
    <source>
        <dbReference type="PROSITE" id="PS50975"/>
    </source>
</evidence>
<dbReference type="HOGENOM" id="CLU_016806_0_0_3"/>
<organism evidence="3 4">
    <name type="scientific">Phormidium nigroviride PCC 7112</name>
    <dbReference type="NCBI Taxonomy" id="179408"/>
    <lineage>
        <taxon>Bacteria</taxon>
        <taxon>Bacillati</taxon>
        <taxon>Cyanobacteriota</taxon>
        <taxon>Cyanophyceae</taxon>
        <taxon>Oscillatoriophycideae</taxon>
        <taxon>Oscillatoriales</taxon>
        <taxon>Oscillatoriaceae</taxon>
        <taxon>Phormidium</taxon>
    </lineage>
</organism>
<dbReference type="KEGG" id="oni:Osc7112_1526"/>
<dbReference type="PROSITE" id="PS50975">
    <property type="entry name" value="ATP_GRASP"/>
    <property type="match status" value="1"/>
</dbReference>
<dbReference type="AlphaFoldDB" id="K9VDR7"/>
<gene>
    <name evidence="3" type="ORF">Osc7112_1526</name>
</gene>
<dbReference type="OrthoDB" id="9803907at2"/>
<keyword evidence="4" id="KW-1185">Reference proteome</keyword>
<dbReference type="GO" id="GO:0046872">
    <property type="term" value="F:metal ion binding"/>
    <property type="evidence" value="ECO:0007669"/>
    <property type="project" value="InterPro"/>
</dbReference>
<feature type="domain" description="ATP-grasp" evidence="2">
    <location>
        <begin position="221"/>
        <end position="479"/>
    </location>
</feature>
<dbReference type="GO" id="GO:0005737">
    <property type="term" value="C:cytoplasm"/>
    <property type="evidence" value="ECO:0007669"/>
    <property type="project" value="TreeGrafter"/>
</dbReference>
<dbReference type="PATRIC" id="fig|179408.3.peg.1843"/>
<dbReference type="InterPro" id="IPR005479">
    <property type="entry name" value="CPAse_ATP-bd"/>
</dbReference>
<evidence type="ECO:0000313" key="3">
    <source>
        <dbReference type="EMBL" id="AFZ06046.1"/>
    </source>
</evidence>
<keyword evidence="1" id="KW-0067">ATP-binding</keyword>
<name>K9VDR7_9CYAN</name>
<dbReference type="GO" id="GO:0005524">
    <property type="term" value="F:ATP binding"/>
    <property type="evidence" value="ECO:0007669"/>
    <property type="project" value="UniProtKB-UniRule"/>
</dbReference>
<dbReference type="PANTHER" id="PTHR21621">
    <property type="entry name" value="RIBOSOMAL PROTEIN S6 MODIFICATION PROTEIN"/>
    <property type="match status" value="1"/>
</dbReference>
<dbReference type="Proteomes" id="UP000010478">
    <property type="component" value="Chromosome"/>
</dbReference>